<gene>
    <name evidence="1" type="ORF">ALC60_13401</name>
</gene>
<proteinExistence type="predicted"/>
<name>A0A151WIT9_9HYME</name>
<dbReference type="EMBL" id="KQ983089">
    <property type="protein sequence ID" value="KYQ47645.1"/>
    <property type="molecule type" value="Genomic_DNA"/>
</dbReference>
<organism evidence="1 2">
    <name type="scientific">Mycetomoellerius zeteki</name>
    <dbReference type="NCBI Taxonomy" id="64791"/>
    <lineage>
        <taxon>Eukaryota</taxon>
        <taxon>Metazoa</taxon>
        <taxon>Ecdysozoa</taxon>
        <taxon>Arthropoda</taxon>
        <taxon>Hexapoda</taxon>
        <taxon>Insecta</taxon>
        <taxon>Pterygota</taxon>
        <taxon>Neoptera</taxon>
        <taxon>Endopterygota</taxon>
        <taxon>Hymenoptera</taxon>
        <taxon>Apocrita</taxon>
        <taxon>Aculeata</taxon>
        <taxon>Formicoidea</taxon>
        <taxon>Formicidae</taxon>
        <taxon>Myrmicinae</taxon>
        <taxon>Mycetomoellerius</taxon>
    </lineage>
</organism>
<evidence type="ECO:0000313" key="2">
    <source>
        <dbReference type="Proteomes" id="UP000075809"/>
    </source>
</evidence>
<keyword evidence="2" id="KW-1185">Reference proteome</keyword>
<sequence length="106" mass="12545">MSKSWSILSRAVRSKTYISSLSLTGIPKSSLYFRIDKSGFKTPRYQNTYRLEACKPFKSEVVDMILIDVMQDYLADLKYQSQVCMQICQRMSEEVRDKICREFYDR</sequence>
<dbReference type="Proteomes" id="UP000075809">
    <property type="component" value="Unassembled WGS sequence"/>
</dbReference>
<accession>A0A151WIT9</accession>
<evidence type="ECO:0000313" key="1">
    <source>
        <dbReference type="EMBL" id="KYQ47645.1"/>
    </source>
</evidence>
<protein>
    <submittedName>
        <fullName evidence="1">Tctex1 domain-containing protein 1</fullName>
    </submittedName>
</protein>
<dbReference type="AlphaFoldDB" id="A0A151WIT9"/>
<reference evidence="1 2" key="1">
    <citation type="submission" date="2015-09" db="EMBL/GenBank/DDBJ databases">
        <title>Trachymyrmex zeteki WGS genome.</title>
        <authorList>
            <person name="Nygaard S."/>
            <person name="Hu H."/>
            <person name="Boomsma J."/>
            <person name="Zhang G."/>
        </authorList>
    </citation>
    <scope>NUCLEOTIDE SEQUENCE [LARGE SCALE GENOMIC DNA]</scope>
    <source>
        <strain evidence="1">Tzet28-1</strain>
        <tissue evidence="1">Whole body</tissue>
    </source>
</reference>